<comment type="caution">
    <text evidence="2">The sequence shown here is derived from an EMBL/GenBank/DDBJ whole genome shotgun (WGS) entry which is preliminary data.</text>
</comment>
<organism evidence="2 3">
    <name type="scientific">Metarhizium guizhouense (strain ARSEF 977)</name>
    <dbReference type="NCBI Taxonomy" id="1276136"/>
    <lineage>
        <taxon>Eukaryota</taxon>
        <taxon>Fungi</taxon>
        <taxon>Dikarya</taxon>
        <taxon>Ascomycota</taxon>
        <taxon>Pezizomycotina</taxon>
        <taxon>Sordariomycetes</taxon>
        <taxon>Hypocreomycetidae</taxon>
        <taxon>Hypocreales</taxon>
        <taxon>Clavicipitaceae</taxon>
        <taxon>Metarhizium</taxon>
    </lineage>
</organism>
<protein>
    <submittedName>
        <fullName evidence="2">Uncharacterized protein</fullName>
    </submittedName>
</protein>
<gene>
    <name evidence="2" type="ORF">MGU_10564</name>
</gene>
<evidence type="ECO:0000256" key="1">
    <source>
        <dbReference type="SAM" id="MobiDB-lite"/>
    </source>
</evidence>
<evidence type="ECO:0000313" key="3">
    <source>
        <dbReference type="Proteomes" id="UP000031192"/>
    </source>
</evidence>
<feature type="compositionally biased region" description="Basic and acidic residues" evidence="1">
    <location>
        <begin position="317"/>
        <end position="331"/>
    </location>
</feature>
<feature type="region of interest" description="Disordered" evidence="1">
    <location>
        <begin position="57"/>
        <end position="76"/>
    </location>
</feature>
<feature type="region of interest" description="Disordered" evidence="1">
    <location>
        <begin position="312"/>
        <end position="331"/>
    </location>
</feature>
<dbReference type="EMBL" id="AZNH01000102">
    <property type="protein sequence ID" value="KID82128.1"/>
    <property type="molecule type" value="Genomic_DNA"/>
</dbReference>
<evidence type="ECO:0000313" key="2">
    <source>
        <dbReference type="EMBL" id="KID82128.1"/>
    </source>
</evidence>
<proteinExistence type="predicted"/>
<dbReference type="HOGENOM" id="CLU_729739_0_0_1"/>
<sequence>MQGRGRPRLDRKDVTIGTSGLPPELPWRDNVHCQRFFLSRAASGWFEVERKTALCKSKQARGGSTKRLPNPNQLPPETRAHIQEVLERHERYVDALNQPRHYAKALGEESLAATSPWLERTQWRAIYKNARRDILRAMTRLPVREHGTGEWKDMVLGQGAHEDDDYIISPWRDEQKLACMLGAIDLMIDRCETTSKAFSVMTEPSTKYRDLVKIRLFPELIHQLKLLWEHRVWESMDMRRGKWPKVVDKRYETDDFVEHWECDDSELEAMDEVMIGDGSQNEPSPTSMEDVEEEFEEGLEDELEDILDDNSEEDLENESHAEVSLNDRHTEKDSCQEAAELDNIWKAILGPPCLFTLPAYLAFLQIVDDLSLLDNIAQH</sequence>
<keyword evidence="3" id="KW-1185">Reference proteome</keyword>
<reference evidence="2 3" key="1">
    <citation type="journal article" date="2014" name="Proc. Natl. Acad. Sci. U.S.A.">
        <title>Trajectory and genomic determinants of fungal-pathogen speciation and host adaptation.</title>
        <authorList>
            <person name="Hu X."/>
            <person name="Xiao G."/>
            <person name="Zheng P."/>
            <person name="Shang Y."/>
            <person name="Su Y."/>
            <person name="Zhang X."/>
            <person name="Liu X."/>
            <person name="Zhan S."/>
            <person name="St Leger R.J."/>
            <person name="Wang C."/>
        </authorList>
    </citation>
    <scope>NUCLEOTIDE SEQUENCE [LARGE SCALE GENOMIC DNA]</scope>
    <source>
        <strain evidence="2 3">ARSEF 977</strain>
    </source>
</reference>
<dbReference type="AlphaFoldDB" id="A0A0B4GI34"/>
<dbReference type="Proteomes" id="UP000031192">
    <property type="component" value="Unassembled WGS sequence"/>
</dbReference>
<accession>A0A0B4GI34</accession>
<name>A0A0B4GI34_METGA</name>